<organism evidence="1 2">
    <name type="scientific">Nocardia cyriacigeorgica</name>
    <dbReference type="NCBI Taxonomy" id="135487"/>
    <lineage>
        <taxon>Bacteria</taxon>
        <taxon>Bacillati</taxon>
        <taxon>Actinomycetota</taxon>
        <taxon>Actinomycetes</taxon>
        <taxon>Mycobacteriales</taxon>
        <taxon>Nocardiaceae</taxon>
        <taxon>Nocardia</taxon>
    </lineage>
</organism>
<reference evidence="1 2" key="1">
    <citation type="submission" date="2019-05" db="EMBL/GenBank/DDBJ databases">
        <title>Genomes sequences of two Nocardia cyriacigeorgica environmental isolates, type strains Nocardia asteroides ATCC 19247 and Nocardia cyriacigeorgica DSM 44484.</title>
        <authorList>
            <person name="Vautrin F."/>
            <person name="Bergeron E."/>
            <person name="Dubost A."/>
            <person name="Abrouk D."/>
            <person name="Rodriguez Nava V."/>
            <person name="Pujic P."/>
        </authorList>
    </citation>
    <scope>NUCLEOTIDE SEQUENCE [LARGE SCALE GENOMIC DNA]</scope>
    <source>
        <strain evidence="1 2">EML 446</strain>
    </source>
</reference>
<accession>A0A5R8NQ63</accession>
<sequence length="167" mass="17820">MPAELNRWVASLRPDPRYLTYQPDTPGTRAQVLIVGQHAAFATPPTGGTPLATFPGVTLADVGAGCAVMGLVRVEYATRVDTTDADGILHSRWEDGTFAHLPHGIGWRLMPAQPDPTSNRWVIATGRWAAGTRQALLPRAVLREAPGAPATVAVHDHNPHTGRPAMA</sequence>
<name>A0A5R8NQ63_9NOCA</name>
<gene>
    <name evidence="1" type="ORF">FEK34_15855</name>
</gene>
<dbReference type="Proteomes" id="UP000306378">
    <property type="component" value="Unassembled WGS sequence"/>
</dbReference>
<comment type="caution">
    <text evidence="1">The sequence shown here is derived from an EMBL/GenBank/DDBJ whole genome shotgun (WGS) entry which is preliminary data.</text>
</comment>
<dbReference type="EMBL" id="VBUT01000005">
    <property type="protein sequence ID" value="TLF77761.1"/>
    <property type="molecule type" value="Genomic_DNA"/>
</dbReference>
<dbReference type="AlphaFoldDB" id="A0A5R8NQ63"/>
<evidence type="ECO:0000313" key="2">
    <source>
        <dbReference type="Proteomes" id="UP000306378"/>
    </source>
</evidence>
<proteinExistence type="predicted"/>
<evidence type="ECO:0000313" key="1">
    <source>
        <dbReference type="EMBL" id="TLF77761.1"/>
    </source>
</evidence>
<protein>
    <submittedName>
        <fullName evidence="1">Uncharacterized protein</fullName>
    </submittedName>
</protein>
<dbReference type="RefSeq" id="WP_014351078.1">
    <property type="nucleotide sequence ID" value="NZ_JBFPDI010000011.1"/>
</dbReference>